<keyword evidence="3" id="KW-0732">Signal</keyword>
<feature type="chain" id="PRO_5007562692" evidence="3">
    <location>
        <begin position="19"/>
        <end position="298"/>
    </location>
</feature>
<evidence type="ECO:0000313" key="6">
    <source>
        <dbReference type="Proteomes" id="UP000075680"/>
    </source>
</evidence>
<organism evidence="5 6">
    <name type="scientific">Acinetobacter venetianus</name>
    <dbReference type="NCBI Taxonomy" id="52133"/>
    <lineage>
        <taxon>Bacteria</taxon>
        <taxon>Pseudomonadati</taxon>
        <taxon>Pseudomonadota</taxon>
        <taxon>Gammaproteobacteria</taxon>
        <taxon>Moraxellales</taxon>
        <taxon>Moraxellaceae</taxon>
        <taxon>Acinetobacter</taxon>
    </lineage>
</organism>
<dbReference type="InterPro" id="IPR011330">
    <property type="entry name" value="Glyco_hydro/deAcase_b/a-brl"/>
</dbReference>
<dbReference type="GO" id="GO:0016020">
    <property type="term" value="C:membrane"/>
    <property type="evidence" value="ECO:0007669"/>
    <property type="project" value="TreeGrafter"/>
</dbReference>
<name>A0A150HJ93_9GAMM</name>
<dbReference type="SUPFAM" id="SSF88713">
    <property type="entry name" value="Glycoside hydrolase/deacetylase"/>
    <property type="match status" value="1"/>
</dbReference>
<dbReference type="PATRIC" id="fig|52133.18.peg.3505"/>
<keyword evidence="1" id="KW-0479">Metal-binding</keyword>
<dbReference type="Pfam" id="PF01522">
    <property type="entry name" value="Polysacc_deac_1"/>
    <property type="match status" value="1"/>
</dbReference>
<dbReference type="InterPro" id="IPR050248">
    <property type="entry name" value="Polysacc_deacetylase_ArnD"/>
</dbReference>
<dbReference type="EMBL" id="JRUE01000257">
    <property type="protein sequence ID" value="KXZ62695.1"/>
    <property type="molecule type" value="Genomic_DNA"/>
</dbReference>
<comment type="caution">
    <text evidence="5">The sequence shown here is derived from an EMBL/GenBank/DDBJ whole genome shotgun (WGS) entry which is preliminary data.</text>
</comment>
<sequence>MKKCLGLLLIFVTTMGQAKQLALSFDDGVNPDLNSQAVQINQQILQQLKQHQLKSIIYPSVIKIGDYAGLQLVAEWGKQGHQIGNHSELHLNLNKDHISSQQYIAGIQRAEQVFRPLTGWTARYRFPFLKEGNTLEKRDHVAAYLKQHHYQSGAVSIDASDWFYNQKYIAYQKQGQTKYLEKLKQAYIAHLLDRAAYYDQLAIETLGYSPKHVLLLHVNAINAAFLNDVIQAFQAHDWQLIDSEQAYSDALYQKNAKILPAGESIIWSLAKQKGDVNLRYPAEDAPYEQENLKRFELP</sequence>
<dbReference type="RefSeq" id="WP_061519818.1">
    <property type="nucleotide sequence ID" value="NZ_JRUE01000257.1"/>
</dbReference>
<evidence type="ECO:0000313" key="5">
    <source>
        <dbReference type="EMBL" id="KXZ62695.1"/>
    </source>
</evidence>
<reference evidence="5 6" key="1">
    <citation type="journal article" date="2016" name="Sci. Rep.">
        <title>Genomic and phenotypic characterization of the species Acinetobacter venetianus.</title>
        <authorList>
            <person name="Fondi M."/>
            <person name="Maida I."/>
            <person name="Perrin E."/>
            <person name="Orlandini V."/>
            <person name="La Torre L."/>
            <person name="Bosi E."/>
            <person name="Negroni A."/>
            <person name="Zanaroli G."/>
            <person name="Fava F."/>
            <person name="Decorosi F."/>
            <person name="Giovannetti L."/>
            <person name="Viti C."/>
            <person name="Vaneechoutte M."/>
            <person name="Dijkshoorn L."/>
            <person name="Fani R."/>
        </authorList>
    </citation>
    <scope>NUCLEOTIDE SEQUENCE [LARGE SCALE GENOMIC DNA]</scope>
    <source>
        <strain evidence="5 6">LUH5627</strain>
    </source>
</reference>
<dbReference type="GO" id="GO:0046872">
    <property type="term" value="F:metal ion binding"/>
    <property type="evidence" value="ECO:0007669"/>
    <property type="project" value="UniProtKB-KW"/>
</dbReference>
<feature type="signal peptide" evidence="3">
    <location>
        <begin position="1"/>
        <end position="18"/>
    </location>
</feature>
<gene>
    <name evidence="5" type="ORF">AVENLUH5627_03417</name>
</gene>
<accession>A0A150HJ93</accession>
<dbReference type="PANTHER" id="PTHR10587:SF133">
    <property type="entry name" value="CHITIN DEACETYLASE 1-RELATED"/>
    <property type="match status" value="1"/>
</dbReference>
<proteinExistence type="predicted"/>
<dbReference type="PANTHER" id="PTHR10587">
    <property type="entry name" value="GLYCOSYL TRANSFERASE-RELATED"/>
    <property type="match status" value="1"/>
</dbReference>
<evidence type="ECO:0000259" key="4">
    <source>
        <dbReference type="PROSITE" id="PS51677"/>
    </source>
</evidence>
<evidence type="ECO:0000256" key="3">
    <source>
        <dbReference type="SAM" id="SignalP"/>
    </source>
</evidence>
<evidence type="ECO:0000256" key="2">
    <source>
        <dbReference type="ARBA" id="ARBA00022801"/>
    </source>
</evidence>
<dbReference type="GO" id="GO:0005975">
    <property type="term" value="P:carbohydrate metabolic process"/>
    <property type="evidence" value="ECO:0007669"/>
    <property type="project" value="InterPro"/>
</dbReference>
<dbReference type="AlphaFoldDB" id="A0A150HJ93"/>
<evidence type="ECO:0000256" key="1">
    <source>
        <dbReference type="ARBA" id="ARBA00022723"/>
    </source>
</evidence>
<protein>
    <submittedName>
        <fullName evidence="5">Polysaccharide deacetylase</fullName>
    </submittedName>
</protein>
<dbReference type="PROSITE" id="PS51677">
    <property type="entry name" value="NODB"/>
    <property type="match status" value="1"/>
</dbReference>
<dbReference type="InterPro" id="IPR002509">
    <property type="entry name" value="NODB_dom"/>
</dbReference>
<keyword evidence="2" id="KW-0378">Hydrolase</keyword>
<dbReference type="Proteomes" id="UP000075680">
    <property type="component" value="Unassembled WGS sequence"/>
</dbReference>
<dbReference type="Gene3D" id="3.20.20.370">
    <property type="entry name" value="Glycoside hydrolase/deacetylase"/>
    <property type="match status" value="1"/>
</dbReference>
<dbReference type="GO" id="GO:0016810">
    <property type="term" value="F:hydrolase activity, acting on carbon-nitrogen (but not peptide) bonds"/>
    <property type="evidence" value="ECO:0007669"/>
    <property type="project" value="InterPro"/>
</dbReference>
<feature type="domain" description="NodB homology" evidence="4">
    <location>
        <begin position="19"/>
        <end position="241"/>
    </location>
</feature>